<dbReference type="EMBL" id="CP036422">
    <property type="protein sequence ID" value="QFU77653.1"/>
    <property type="molecule type" value="Genomic_DNA"/>
</dbReference>
<protein>
    <submittedName>
        <fullName evidence="2">Uncharacterized protein</fullName>
    </submittedName>
</protein>
<dbReference type="Proteomes" id="UP000326287">
    <property type="component" value="Chromosome"/>
</dbReference>
<dbReference type="KEGG" id="halc:EY643_19335"/>
<feature type="compositionally biased region" description="Basic residues" evidence="1">
    <location>
        <begin position="619"/>
        <end position="628"/>
    </location>
</feature>
<dbReference type="AlphaFoldDB" id="A0A5P9NP51"/>
<sequence length="637" mass="70995">MQSFFALPRRRFRGKVRFITLALVAFLSACRMPIVIQGEGFIFGAESSAIYQDGYVLEINEDFQQTFWPVPAPSHYFESWNAICKGGDFLECPLELTEEAWGQDREVPLDATFLPGYAGPLQLIDYQYFWNELSRTLTIPVDSIQLIGGDPSAALRAFVAPPGMSLVVAGRRVGDNFEFQLPVSQYTADEFWLFLSTLDEEGTLATVGSEFGNDDYMNPVTDFKPHSKNSPWTNVLVGCATANDVHSLCSMETLPYVGAVTDSPTLQDVMHRVVVSHGWMGQRFANVLKQLPPEMLKMFRGVTAIVIGSEVRPSFFTPLTSAIHIDPQDLWLTPAERNTIDWEPDFRSGFGAALNFIPASTYLAGSNYAWYSSSSYPEGYTRGMSDIIWPLGYVLIHELAHANDYIHPAITPDASGTRTPLDYYFLLNGQDASTSLANTYPLNSDLLYRVGNVLFQGAEASADILSLSGDAIGNEFAADSANAFYAYSNIYEDTASLVEEVLMRYFFGLNKMQAFVDVPISAEPVCTEYTVRWGSVNRAAVPQIKERARLVLSTILGEADVSKYLDAVPEQTKLQTGIGLCESLPLLSAGPLQDTRLAGQYRDLKNFPRRMANHERAHKEHRSLQARRKAVEERHQR</sequence>
<organism evidence="2 3">
    <name type="scientific">Halioglobus maricola</name>
    <dbReference type="NCBI Taxonomy" id="2601894"/>
    <lineage>
        <taxon>Bacteria</taxon>
        <taxon>Pseudomonadati</taxon>
        <taxon>Pseudomonadota</taxon>
        <taxon>Gammaproteobacteria</taxon>
        <taxon>Cellvibrionales</taxon>
        <taxon>Halieaceae</taxon>
        <taxon>Halioglobus</taxon>
    </lineage>
</organism>
<reference evidence="2 3" key="1">
    <citation type="submission" date="2019-02" db="EMBL/GenBank/DDBJ databases">
        <authorList>
            <person name="Li S.-H."/>
        </authorList>
    </citation>
    <scope>NUCLEOTIDE SEQUENCE [LARGE SCALE GENOMIC DNA]</scope>
    <source>
        <strain evidence="2 3">IMCC14385</strain>
    </source>
</reference>
<keyword evidence="3" id="KW-1185">Reference proteome</keyword>
<feature type="region of interest" description="Disordered" evidence="1">
    <location>
        <begin position="611"/>
        <end position="637"/>
    </location>
</feature>
<dbReference type="OrthoDB" id="5803286at2"/>
<evidence type="ECO:0000313" key="3">
    <source>
        <dbReference type="Proteomes" id="UP000326287"/>
    </source>
</evidence>
<proteinExistence type="predicted"/>
<dbReference type="RefSeq" id="WP_153240800.1">
    <property type="nucleotide sequence ID" value="NZ_CP036422.1"/>
</dbReference>
<name>A0A5P9NP51_9GAMM</name>
<evidence type="ECO:0000313" key="2">
    <source>
        <dbReference type="EMBL" id="QFU77653.1"/>
    </source>
</evidence>
<accession>A0A5P9NP51</accession>
<gene>
    <name evidence="2" type="ORF">EY643_19335</name>
</gene>
<evidence type="ECO:0000256" key="1">
    <source>
        <dbReference type="SAM" id="MobiDB-lite"/>
    </source>
</evidence>